<dbReference type="InterPro" id="IPR011045">
    <property type="entry name" value="N2O_reductase_N"/>
</dbReference>
<dbReference type="RefSeq" id="WP_123768814.1">
    <property type="nucleotide sequence ID" value="NZ_RKQN01000001.1"/>
</dbReference>
<dbReference type="PANTHER" id="PTHR47197">
    <property type="entry name" value="PROTEIN NIRF"/>
    <property type="match status" value="1"/>
</dbReference>
<proteinExistence type="predicted"/>
<dbReference type="SUPFAM" id="SSF50974">
    <property type="entry name" value="Nitrous oxide reductase, N-terminal domain"/>
    <property type="match status" value="1"/>
</dbReference>
<evidence type="ECO:0000256" key="1">
    <source>
        <dbReference type="ARBA" id="ARBA00022729"/>
    </source>
</evidence>
<gene>
    <name evidence="4" type="ORF">EDC50_0428</name>
</gene>
<dbReference type="OrthoDB" id="9776991at2"/>
<reference evidence="4 5" key="1">
    <citation type="submission" date="2018-11" db="EMBL/GenBank/DDBJ databases">
        <title>Genomic Encyclopedia of Type Strains, Phase IV (KMG-IV): sequencing the most valuable type-strain genomes for metagenomic binning, comparative biology and taxonomic classification.</title>
        <authorList>
            <person name="Goeker M."/>
        </authorList>
    </citation>
    <scope>NUCLEOTIDE SEQUENCE [LARGE SCALE GENOMIC DNA]</scope>
    <source>
        <strain evidence="4 5">DSM 25623</strain>
    </source>
</reference>
<sequence length="334" mass="34764">MNLRSVCLLSLALLAPAAGAAELLVGNKSGDSVWRLSTEDGRKRGEFAVGPAPHEIAVSSDGALALVSNYGGATPGRTLSVLDLRAGKLLRVIDLGEHGRPHGLRFLPGDRRAVATTEASGRLVLVDIAAGKVEDAIALGPGRGHMVALSADGRTAYVTKIDAGTLSRVDLEARRKSGERAAGAGAEGVAVHPRSGEVWVSNREAGTVTVHDPDTLEIRATIPSPGFPIRVTFTPDGRHALVTNARAATLGVIDAAARRSLHAIALAKPGVEYRETLLGRAALPIGVTADPARPRVYVAISGGDEIAVIDTTRWTVAERWASGREPDALGIVAR</sequence>
<organism evidence="4 5">
    <name type="scientific">Vulcaniibacterium tengchongense</name>
    <dbReference type="NCBI Taxonomy" id="1273429"/>
    <lineage>
        <taxon>Bacteria</taxon>
        <taxon>Pseudomonadati</taxon>
        <taxon>Pseudomonadota</taxon>
        <taxon>Gammaproteobacteria</taxon>
        <taxon>Lysobacterales</taxon>
        <taxon>Lysobacteraceae</taxon>
        <taxon>Vulcaniibacterium</taxon>
    </lineage>
</organism>
<feature type="domain" description="YNCE-like beta-propeller" evidence="3">
    <location>
        <begin position="120"/>
        <end position="268"/>
    </location>
</feature>
<feature type="chain" id="PRO_5018237293" evidence="2">
    <location>
        <begin position="21"/>
        <end position="334"/>
    </location>
</feature>
<evidence type="ECO:0000313" key="5">
    <source>
        <dbReference type="Proteomes" id="UP000269708"/>
    </source>
</evidence>
<evidence type="ECO:0000259" key="3">
    <source>
        <dbReference type="Pfam" id="PF21783"/>
    </source>
</evidence>
<name>A0A3N4VIC1_9GAMM</name>
<evidence type="ECO:0000256" key="2">
    <source>
        <dbReference type="SAM" id="SignalP"/>
    </source>
</evidence>
<dbReference type="GO" id="GO:0003677">
    <property type="term" value="F:DNA binding"/>
    <property type="evidence" value="ECO:0007669"/>
    <property type="project" value="UniProtKB-KW"/>
</dbReference>
<protein>
    <submittedName>
        <fullName evidence="4">DNA-binding beta-propeller fold protein YncE</fullName>
    </submittedName>
</protein>
<dbReference type="InterPro" id="IPR051200">
    <property type="entry name" value="Host-pathogen_enzymatic-act"/>
</dbReference>
<keyword evidence="1 2" id="KW-0732">Signal</keyword>
<dbReference type="EMBL" id="RKQN01000001">
    <property type="protein sequence ID" value="RPE81245.1"/>
    <property type="molecule type" value="Genomic_DNA"/>
</dbReference>
<dbReference type="InterPro" id="IPR015943">
    <property type="entry name" value="WD40/YVTN_repeat-like_dom_sf"/>
</dbReference>
<evidence type="ECO:0000313" key="4">
    <source>
        <dbReference type="EMBL" id="RPE81245.1"/>
    </source>
</evidence>
<dbReference type="InterPro" id="IPR048433">
    <property type="entry name" value="YNCE-like_beta-prop"/>
</dbReference>
<dbReference type="Gene3D" id="2.130.10.10">
    <property type="entry name" value="YVTN repeat-like/Quinoprotein amine dehydrogenase"/>
    <property type="match status" value="2"/>
</dbReference>
<keyword evidence="4" id="KW-0238">DNA-binding</keyword>
<comment type="caution">
    <text evidence="4">The sequence shown here is derived from an EMBL/GenBank/DDBJ whole genome shotgun (WGS) entry which is preliminary data.</text>
</comment>
<dbReference type="Proteomes" id="UP000269708">
    <property type="component" value="Unassembled WGS sequence"/>
</dbReference>
<accession>A0A3N4VIC1</accession>
<feature type="signal peptide" evidence="2">
    <location>
        <begin position="1"/>
        <end position="20"/>
    </location>
</feature>
<dbReference type="AlphaFoldDB" id="A0A3N4VIC1"/>
<dbReference type="Pfam" id="PF21783">
    <property type="entry name" value="YNCE"/>
    <property type="match status" value="1"/>
</dbReference>
<dbReference type="PANTHER" id="PTHR47197:SF3">
    <property type="entry name" value="DIHYDRO-HEME D1 DEHYDROGENASE"/>
    <property type="match status" value="1"/>
</dbReference>
<keyword evidence="5" id="KW-1185">Reference proteome</keyword>